<dbReference type="SUPFAM" id="SSF81606">
    <property type="entry name" value="PP2C-like"/>
    <property type="match status" value="1"/>
</dbReference>
<sequence length="416" mass="45730">MHPASPLTMARDRHLPQPRAADLCAPSPTVASNATNALVLELFGRHPELATLPVLEDEKPLGMIKRHVFMSELAKPFHRELYERKACTAFMEREPLVVEAQTTIEDTAFAIVESGGKALTDGFLIVRDGRFAGVGSGLDLMRVVAQLQAEKNRQILQSIDYASVIQRAMLRPSQEALARTLADAALAWQPRDIVGGDFYHFSEHADGWFFMLADCTGHGVPGAFMTLISSSWLARSLEQAGPRDPARLLGELNRSIKSALAQTEARDDFGASDDGLDAIALWFDRAGSTLRFAGSRIPLHLLEPGADEVRTIDGERLGLGYVGTPMEHAWTNREFLLTPGSIVCLCSDGLIDQIGGARHVAYGKRRLREAMRRERALPMPAFVDALLHEHADYQAGHARRDDLTLFCFRAPSTATP</sequence>
<name>A0A839EW06_9GAMM</name>
<protein>
    <submittedName>
        <fullName evidence="3">Serine phosphatase RsbU (Regulator of sigma subunit)</fullName>
    </submittedName>
</protein>
<evidence type="ECO:0000313" key="4">
    <source>
        <dbReference type="Proteomes" id="UP000550401"/>
    </source>
</evidence>
<comment type="caution">
    <text evidence="3">The sequence shown here is derived from an EMBL/GenBank/DDBJ whole genome shotgun (WGS) entry which is preliminary data.</text>
</comment>
<accession>A0A839EW06</accession>
<dbReference type="InterPro" id="IPR046342">
    <property type="entry name" value="CBS_dom_sf"/>
</dbReference>
<dbReference type="GO" id="GO:0016791">
    <property type="term" value="F:phosphatase activity"/>
    <property type="evidence" value="ECO:0007669"/>
    <property type="project" value="TreeGrafter"/>
</dbReference>
<evidence type="ECO:0000256" key="1">
    <source>
        <dbReference type="ARBA" id="ARBA00022801"/>
    </source>
</evidence>
<dbReference type="InterPro" id="IPR036457">
    <property type="entry name" value="PPM-type-like_dom_sf"/>
</dbReference>
<keyword evidence="1" id="KW-0378">Hydrolase</keyword>
<dbReference type="Proteomes" id="UP000550401">
    <property type="component" value="Unassembled WGS sequence"/>
</dbReference>
<gene>
    <name evidence="3" type="ORF">FHW12_003013</name>
</gene>
<evidence type="ECO:0000313" key="3">
    <source>
        <dbReference type="EMBL" id="MBA8888777.1"/>
    </source>
</evidence>
<feature type="domain" description="PPM-type phosphatase" evidence="2">
    <location>
        <begin position="179"/>
        <end position="410"/>
    </location>
</feature>
<dbReference type="EMBL" id="JACGXL010000005">
    <property type="protein sequence ID" value="MBA8888777.1"/>
    <property type="molecule type" value="Genomic_DNA"/>
</dbReference>
<dbReference type="InterPro" id="IPR052016">
    <property type="entry name" value="Bact_Sigma-Reg"/>
</dbReference>
<dbReference type="Gene3D" id="3.60.40.10">
    <property type="entry name" value="PPM-type phosphatase domain"/>
    <property type="match status" value="1"/>
</dbReference>
<keyword evidence="4" id="KW-1185">Reference proteome</keyword>
<dbReference type="SUPFAM" id="SSF54631">
    <property type="entry name" value="CBS-domain pair"/>
    <property type="match status" value="1"/>
</dbReference>
<dbReference type="Pfam" id="PF07228">
    <property type="entry name" value="SpoIIE"/>
    <property type="match status" value="1"/>
</dbReference>
<dbReference type="CDD" id="cd04598">
    <property type="entry name" value="CBS_pair_GGDEF_EAL"/>
    <property type="match status" value="1"/>
</dbReference>
<dbReference type="AlphaFoldDB" id="A0A839EW06"/>
<evidence type="ECO:0000259" key="2">
    <source>
        <dbReference type="SMART" id="SM00331"/>
    </source>
</evidence>
<dbReference type="Gene3D" id="3.10.580.10">
    <property type="entry name" value="CBS-domain"/>
    <property type="match status" value="1"/>
</dbReference>
<reference evidence="3 4" key="1">
    <citation type="submission" date="2020-07" db="EMBL/GenBank/DDBJ databases">
        <title>Genomic Encyclopedia of Type Strains, Phase IV (KMG-V): Genome sequencing to study the core and pangenomes of soil and plant-associated prokaryotes.</title>
        <authorList>
            <person name="Whitman W."/>
        </authorList>
    </citation>
    <scope>NUCLEOTIDE SEQUENCE [LARGE SCALE GENOMIC DNA]</scope>
    <source>
        <strain evidence="3 4">RH2WT43</strain>
    </source>
</reference>
<proteinExistence type="predicted"/>
<organism evidence="3 4">
    <name type="scientific">Dokdonella fugitiva</name>
    <dbReference type="NCBI Taxonomy" id="328517"/>
    <lineage>
        <taxon>Bacteria</taxon>
        <taxon>Pseudomonadati</taxon>
        <taxon>Pseudomonadota</taxon>
        <taxon>Gammaproteobacteria</taxon>
        <taxon>Lysobacterales</taxon>
        <taxon>Rhodanobacteraceae</taxon>
        <taxon>Dokdonella</taxon>
    </lineage>
</organism>
<dbReference type="SMART" id="SM00331">
    <property type="entry name" value="PP2C_SIG"/>
    <property type="match status" value="1"/>
</dbReference>
<dbReference type="PANTHER" id="PTHR43156">
    <property type="entry name" value="STAGE II SPORULATION PROTEIN E-RELATED"/>
    <property type="match status" value="1"/>
</dbReference>
<dbReference type="InterPro" id="IPR001932">
    <property type="entry name" value="PPM-type_phosphatase-like_dom"/>
</dbReference>
<dbReference type="PANTHER" id="PTHR43156:SF9">
    <property type="entry name" value="HAMP DOMAIN-CONTAINING PROTEIN"/>
    <property type="match status" value="1"/>
</dbReference>
<dbReference type="RefSeq" id="WP_220484482.1">
    <property type="nucleotide sequence ID" value="NZ_JACGXL010000005.1"/>
</dbReference>